<feature type="domain" description="Thioredoxin" evidence="3">
    <location>
        <begin position="29"/>
        <end position="191"/>
    </location>
</feature>
<dbReference type="Gene3D" id="3.40.30.10">
    <property type="entry name" value="Glutaredoxin"/>
    <property type="match status" value="1"/>
</dbReference>
<evidence type="ECO:0000256" key="2">
    <source>
        <dbReference type="ARBA" id="ARBA00023008"/>
    </source>
</evidence>
<protein>
    <submittedName>
        <fullName evidence="4">SCO family protein</fullName>
    </submittedName>
</protein>
<proteinExistence type="inferred from homology"/>
<gene>
    <name evidence="4" type="ORF">ACFPP7_05395</name>
</gene>
<evidence type="ECO:0000313" key="4">
    <source>
        <dbReference type="EMBL" id="MFC5520346.1"/>
    </source>
</evidence>
<evidence type="ECO:0000256" key="1">
    <source>
        <dbReference type="ARBA" id="ARBA00010996"/>
    </source>
</evidence>
<keyword evidence="2" id="KW-0186">Copper</keyword>
<dbReference type="EMBL" id="JBHSMX010000011">
    <property type="protein sequence ID" value="MFC5520346.1"/>
    <property type="molecule type" value="Genomic_DNA"/>
</dbReference>
<dbReference type="PANTHER" id="PTHR12151">
    <property type="entry name" value="ELECTRON TRANSPORT PROTIN SCO1/SENC FAMILY MEMBER"/>
    <property type="match status" value="1"/>
</dbReference>
<reference evidence="5" key="1">
    <citation type="journal article" date="2019" name="Int. J. Syst. Evol. Microbiol.">
        <title>The Global Catalogue of Microorganisms (GCM) 10K type strain sequencing project: providing services to taxonomists for standard genome sequencing and annotation.</title>
        <authorList>
            <consortium name="The Broad Institute Genomics Platform"/>
            <consortium name="The Broad Institute Genome Sequencing Center for Infectious Disease"/>
            <person name="Wu L."/>
            <person name="Ma J."/>
        </authorList>
    </citation>
    <scope>NUCLEOTIDE SEQUENCE [LARGE SCALE GENOMIC DNA]</scope>
    <source>
        <strain evidence="5">CGMCC 4.7277</strain>
    </source>
</reference>
<evidence type="ECO:0000259" key="3">
    <source>
        <dbReference type="PROSITE" id="PS51352"/>
    </source>
</evidence>
<comment type="caution">
    <text evidence="4">The sequence shown here is derived from an EMBL/GenBank/DDBJ whole genome shotgun (WGS) entry which is preliminary data.</text>
</comment>
<name>A0ABW0Q6Y2_9BURK</name>
<dbReference type="Proteomes" id="UP001596084">
    <property type="component" value="Unassembled WGS sequence"/>
</dbReference>
<dbReference type="InterPro" id="IPR003782">
    <property type="entry name" value="SCO1/SenC"/>
</dbReference>
<keyword evidence="5" id="KW-1185">Reference proteome</keyword>
<dbReference type="Pfam" id="PF02630">
    <property type="entry name" value="SCO1-SenC"/>
    <property type="match status" value="1"/>
</dbReference>
<comment type="similarity">
    <text evidence="1">Belongs to the SCO1/2 family.</text>
</comment>
<sequence length="193" mass="20875">MAGAAALALTAGLLTACAPDKPQFQSVDLTGADYAQGFALADHNGQPRALKDFAGKVVVVFFGFTQCPDACPTSMAELAQVKQLLGPDGDKLQVIFITVDPERDTPELLKAYMANFDPTFLALRPSMDQLPQVAKDFKVYYKKVEGKTPGSYTMDHSAGSYIFDGKGRIRLYNRYGAGAEVLASDIRLLLKNT</sequence>
<organism evidence="4 5">
    <name type="scientific">Polaromonas jejuensis</name>
    <dbReference type="NCBI Taxonomy" id="457502"/>
    <lineage>
        <taxon>Bacteria</taxon>
        <taxon>Pseudomonadati</taxon>
        <taxon>Pseudomonadota</taxon>
        <taxon>Betaproteobacteria</taxon>
        <taxon>Burkholderiales</taxon>
        <taxon>Comamonadaceae</taxon>
        <taxon>Polaromonas</taxon>
    </lineage>
</organism>
<dbReference type="InterPro" id="IPR036249">
    <property type="entry name" value="Thioredoxin-like_sf"/>
</dbReference>
<accession>A0ABW0Q6Y2</accession>
<dbReference type="PROSITE" id="PS51352">
    <property type="entry name" value="THIOREDOXIN_2"/>
    <property type="match status" value="1"/>
</dbReference>
<dbReference type="RefSeq" id="WP_068831573.1">
    <property type="nucleotide sequence ID" value="NZ_JBHSMX010000011.1"/>
</dbReference>
<dbReference type="PANTHER" id="PTHR12151:SF25">
    <property type="entry name" value="LINALOOL DEHYDRATASE_ISOMERASE DOMAIN-CONTAINING PROTEIN"/>
    <property type="match status" value="1"/>
</dbReference>
<dbReference type="CDD" id="cd02968">
    <property type="entry name" value="SCO"/>
    <property type="match status" value="1"/>
</dbReference>
<dbReference type="InterPro" id="IPR013766">
    <property type="entry name" value="Thioredoxin_domain"/>
</dbReference>
<evidence type="ECO:0000313" key="5">
    <source>
        <dbReference type="Proteomes" id="UP001596084"/>
    </source>
</evidence>
<dbReference type="SUPFAM" id="SSF52833">
    <property type="entry name" value="Thioredoxin-like"/>
    <property type="match status" value="1"/>
</dbReference>